<protein>
    <submittedName>
        <fullName evidence="2">Uncharacterized protein</fullName>
    </submittedName>
</protein>
<dbReference type="Proteomes" id="UP001153269">
    <property type="component" value="Unassembled WGS sequence"/>
</dbReference>
<gene>
    <name evidence="2" type="ORF">PLEPLA_LOCUS33849</name>
</gene>
<comment type="caution">
    <text evidence="2">The sequence shown here is derived from an EMBL/GenBank/DDBJ whole genome shotgun (WGS) entry which is preliminary data.</text>
</comment>
<evidence type="ECO:0000256" key="1">
    <source>
        <dbReference type="SAM" id="MobiDB-lite"/>
    </source>
</evidence>
<feature type="region of interest" description="Disordered" evidence="1">
    <location>
        <begin position="129"/>
        <end position="154"/>
    </location>
</feature>
<keyword evidence="3" id="KW-1185">Reference proteome</keyword>
<accession>A0A9N7VAW8</accession>
<reference evidence="2" key="1">
    <citation type="submission" date="2020-03" db="EMBL/GenBank/DDBJ databases">
        <authorList>
            <person name="Weist P."/>
        </authorList>
    </citation>
    <scope>NUCLEOTIDE SEQUENCE</scope>
</reference>
<sequence>MPVVCTRRARFYPIKLARRPLGVRERFVGFTRRILSGGKAMKAAISKQTPQPANICAFMRSWKWTAIITAAAVPQSCGCNAATGPPLSSTAYFLLLSRHLSPPRRSSLPLRLPISSGEFGLAEHQALTTSAPAPAAASAGPDKLPEPHSRLHTE</sequence>
<evidence type="ECO:0000313" key="2">
    <source>
        <dbReference type="EMBL" id="CAB1446110.1"/>
    </source>
</evidence>
<organism evidence="2 3">
    <name type="scientific">Pleuronectes platessa</name>
    <name type="common">European plaice</name>
    <dbReference type="NCBI Taxonomy" id="8262"/>
    <lineage>
        <taxon>Eukaryota</taxon>
        <taxon>Metazoa</taxon>
        <taxon>Chordata</taxon>
        <taxon>Craniata</taxon>
        <taxon>Vertebrata</taxon>
        <taxon>Euteleostomi</taxon>
        <taxon>Actinopterygii</taxon>
        <taxon>Neopterygii</taxon>
        <taxon>Teleostei</taxon>
        <taxon>Neoteleostei</taxon>
        <taxon>Acanthomorphata</taxon>
        <taxon>Carangaria</taxon>
        <taxon>Pleuronectiformes</taxon>
        <taxon>Pleuronectoidei</taxon>
        <taxon>Pleuronectidae</taxon>
        <taxon>Pleuronectes</taxon>
    </lineage>
</organism>
<feature type="compositionally biased region" description="Basic and acidic residues" evidence="1">
    <location>
        <begin position="143"/>
        <end position="154"/>
    </location>
</feature>
<dbReference type="AlphaFoldDB" id="A0A9N7VAW8"/>
<feature type="compositionally biased region" description="Low complexity" evidence="1">
    <location>
        <begin position="129"/>
        <end position="139"/>
    </location>
</feature>
<evidence type="ECO:0000313" key="3">
    <source>
        <dbReference type="Proteomes" id="UP001153269"/>
    </source>
</evidence>
<name>A0A9N7VAW8_PLEPL</name>
<dbReference type="EMBL" id="CADEAL010003890">
    <property type="protein sequence ID" value="CAB1446110.1"/>
    <property type="molecule type" value="Genomic_DNA"/>
</dbReference>
<proteinExistence type="predicted"/>